<organism evidence="1">
    <name type="scientific">viral metagenome</name>
    <dbReference type="NCBI Taxonomy" id="1070528"/>
    <lineage>
        <taxon>unclassified sequences</taxon>
        <taxon>metagenomes</taxon>
        <taxon>organismal metagenomes</taxon>
    </lineage>
</organism>
<protein>
    <submittedName>
        <fullName evidence="1">Uncharacterized protein</fullName>
    </submittedName>
</protein>
<sequence length="66" mass="7858">MCIHKFVFAEDKPENYNPDGLTLKGRCKCGATQNAYGMRWMIPRHEHLLRDEFCKESSLDKHWGMW</sequence>
<dbReference type="AlphaFoldDB" id="A0A6M3L8K6"/>
<dbReference type="EMBL" id="MT142935">
    <property type="protein sequence ID" value="QJA90763.1"/>
    <property type="molecule type" value="Genomic_DNA"/>
</dbReference>
<accession>A0A6M3L8K6</accession>
<proteinExistence type="predicted"/>
<reference evidence="1" key="1">
    <citation type="submission" date="2020-03" db="EMBL/GenBank/DDBJ databases">
        <title>The deep terrestrial virosphere.</title>
        <authorList>
            <person name="Holmfeldt K."/>
            <person name="Nilsson E."/>
            <person name="Simone D."/>
            <person name="Lopez-Fernandez M."/>
            <person name="Wu X."/>
            <person name="de Brujin I."/>
            <person name="Lundin D."/>
            <person name="Andersson A."/>
            <person name="Bertilsson S."/>
            <person name="Dopson M."/>
        </authorList>
    </citation>
    <scope>NUCLEOTIDE SEQUENCE</scope>
    <source>
        <strain evidence="1">MM415B03579</strain>
    </source>
</reference>
<gene>
    <name evidence="1" type="ORF">MM415B03579_0010</name>
</gene>
<name>A0A6M3L8K6_9ZZZZ</name>
<evidence type="ECO:0000313" key="1">
    <source>
        <dbReference type="EMBL" id="QJA90763.1"/>
    </source>
</evidence>